<comment type="similarity">
    <text evidence="1 2">Belongs to the anti-sigma-factor antagonist family.</text>
</comment>
<gene>
    <name evidence="4" type="ORF">DWX94_01425</name>
</gene>
<dbReference type="OrthoDB" id="9796601at2"/>
<dbReference type="GO" id="GO:0043856">
    <property type="term" value="F:anti-sigma factor antagonist activity"/>
    <property type="evidence" value="ECO:0007669"/>
    <property type="project" value="InterPro"/>
</dbReference>
<evidence type="ECO:0000256" key="1">
    <source>
        <dbReference type="ARBA" id="ARBA00009013"/>
    </source>
</evidence>
<dbReference type="NCBIfam" id="TIGR00377">
    <property type="entry name" value="ant_ant_sig"/>
    <property type="match status" value="1"/>
</dbReference>
<dbReference type="Pfam" id="PF01740">
    <property type="entry name" value="STAS"/>
    <property type="match status" value="1"/>
</dbReference>
<dbReference type="EMBL" id="QRVK01000002">
    <property type="protein sequence ID" value="RGS44079.1"/>
    <property type="molecule type" value="Genomic_DNA"/>
</dbReference>
<proteinExistence type="inferred from homology"/>
<accession>A0A3R5WMR1</accession>
<dbReference type="CDD" id="cd07043">
    <property type="entry name" value="STAS_anti-anti-sigma_factors"/>
    <property type="match status" value="1"/>
</dbReference>
<evidence type="ECO:0000313" key="4">
    <source>
        <dbReference type="EMBL" id="RGS44079.1"/>
    </source>
</evidence>
<dbReference type="Gene3D" id="3.30.750.24">
    <property type="entry name" value="STAS domain"/>
    <property type="match status" value="1"/>
</dbReference>
<evidence type="ECO:0000313" key="5">
    <source>
        <dbReference type="Proteomes" id="UP000283295"/>
    </source>
</evidence>
<dbReference type="InterPro" id="IPR003658">
    <property type="entry name" value="Anti-sigma_ant"/>
</dbReference>
<sequence>MNIYEKMGDTVIVYMPSEVDDYAARKITEATEEIFEGQEIRHVVFDFRITTFMDSSGIGIITRRFRQVQMRGGSVGVINVNGRIDRILLMSGIYRIAVKLDGGLKDA</sequence>
<evidence type="ECO:0000259" key="3">
    <source>
        <dbReference type="PROSITE" id="PS50801"/>
    </source>
</evidence>
<name>A0A3R5WMR1_9FIRM</name>
<dbReference type="InterPro" id="IPR002645">
    <property type="entry name" value="STAS_dom"/>
</dbReference>
<dbReference type="Proteomes" id="UP000283295">
    <property type="component" value="Unassembled WGS sequence"/>
</dbReference>
<dbReference type="SUPFAM" id="SSF52091">
    <property type="entry name" value="SpoIIaa-like"/>
    <property type="match status" value="1"/>
</dbReference>
<dbReference type="PROSITE" id="PS50801">
    <property type="entry name" value="STAS"/>
    <property type="match status" value="1"/>
</dbReference>
<dbReference type="PANTHER" id="PTHR33495:SF2">
    <property type="entry name" value="ANTI-SIGMA FACTOR ANTAGONIST TM_1081-RELATED"/>
    <property type="match status" value="1"/>
</dbReference>
<reference evidence="4 5" key="1">
    <citation type="submission" date="2018-08" db="EMBL/GenBank/DDBJ databases">
        <title>A genome reference for cultivated species of the human gut microbiota.</title>
        <authorList>
            <person name="Zou Y."/>
            <person name="Xue W."/>
            <person name="Luo G."/>
        </authorList>
    </citation>
    <scope>NUCLEOTIDE SEQUENCE [LARGE SCALE GENOMIC DNA]</scope>
    <source>
        <strain evidence="4 5">AF22-21</strain>
    </source>
</reference>
<organism evidence="4 5">
    <name type="scientific">Coprococcus eutactus</name>
    <dbReference type="NCBI Taxonomy" id="33043"/>
    <lineage>
        <taxon>Bacteria</taxon>
        <taxon>Bacillati</taxon>
        <taxon>Bacillota</taxon>
        <taxon>Clostridia</taxon>
        <taxon>Lachnospirales</taxon>
        <taxon>Lachnospiraceae</taxon>
        <taxon>Coprococcus</taxon>
    </lineage>
</organism>
<dbReference type="PANTHER" id="PTHR33495">
    <property type="entry name" value="ANTI-SIGMA FACTOR ANTAGONIST TM_1081-RELATED-RELATED"/>
    <property type="match status" value="1"/>
</dbReference>
<dbReference type="InterPro" id="IPR036513">
    <property type="entry name" value="STAS_dom_sf"/>
</dbReference>
<comment type="caution">
    <text evidence="4">The sequence shown here is derived from an EMBL/GenBank/DDBJ whole genome shotgun (WGS) entry which is preliminary data.</text>
</comment>
<feature type="domain" description="STAS" evidence="3">
    <location>
        <begin position="1"/>
        <end position="107"/>
    </location>
</feature>
<dbReference type="AlphaFoldDB" id="A0A3R5WMR1"/>
<evidence type="ECO:0000256" key="2">
    <source>
        <dbReference type="RuleBase" id="RU003749"/>
    </source>
</evidence>
<protein>
    <recommendedName>
        <fullName evidence="2">Anti-sigma factor antagonist</fullName>
    </recommendedName>
</protein>